<dbReference type="RefSeq" id="WP_090289618.1">
    <property type="nucleotide sequence ID" value="NZ_FNCK01000003.1"/>
</dbReference>
<sequence>MNKGDYKEFLPRLGYKDAIILVTVMMVATIFLPYLLVKIGVQSPFLFSLSGAILVGMTPLSIYSNLKKHSHIQAKIIRLTLALIYFLFTYFAARYNIIF</sequence>
<dbReference type="EMBL" id="FNCK01000003">
    <property type="protein sequence ID" value="SDG15276.1"/>
    <property type="molecule type" value="Genomic_DNA"/>
</dbReference>
<accession>A0A1G7RWZ1</accession>
<proteinExistence type="predicted"/>
<feature type="transmembrane region" description="Helical" evidence="1">
    <location>
        <begin position="43"/>
        <end position="64"/>
    </location>
</feature>
<organism evidence="2 3">
    <name type="scientific">Facklamia miroungae</name>
    <dbReference type="NCBI Taxonomy" id="120956"/>
    <lineage>
        <taxon>Bacteria</taxon>
        <taxon>Bacillati</taxon>
        <taxon>Bacillota</taxon>
        <taxon>Bacilli</taxon>
        <taxon>Lactobacillales</taxon>
        <taxon>Aerococcaceae</taxon>
        <taxon>Facklamia</taxon>
    </lineage>
</organism>
<keyword evidence="3" id="KW-1185">Reference proteome</keyword>
<evidence type="ECO:0000313" key="2">
    <source>
        <dbReference type="EMBL" id="SDG15276.1"/>
    </source>
</evidence>
<protein>
    <submittedName>
        <fullName evidence="2">Uncharacterized protein</fullName>
    </submittedName>
</protein>
<dbReference type="STRING" id="120956.SAMN05421791_103210"/>
<reference evidence="2 3" key="1">
    <citation type="submission" date="2016-10" db="EMBL/GenBank/DDBJ databases">
        <authorList>
            <person name="de Groot N.N."/>
        </authorList>
    </citation>
    <scope>NUCLEOTIDE SEQUENCE [LARGE SCALE GENOMIC DNA]</scope>
    <source>
        <strain evidence="2 3">ATCC BAA-466</strain>
    </source>
</reference>
<feature type="transmembrane region" description="Helical" evidence="1">
    <location>
        <begin position="76"/>
        <end position="93"/>
    </location>
</feature>
<dbReference type="Proteomes" id="UP000199708">
    <property type="component" value="Unassembled WGS sequence"/>
</dbReference>
<keyword evidence="1" id="KW-1133">Transmembrane helix</keyword>
<dbReference type="AlphaFoldDB" id="A0A1G7RWZ1"/>
<name>A0A1G7RWZ1_9LACT</name>
<evidence type="ECO:0000256" key="1">
    <source>
        <dbReference type="SAM" id="Phobius"/>
    </source>
</evidence>
<gene>
    <name evidence="2" type="ORF">SAMN05421791_103210</name>
</gene>
<evidence type="ECO:0000313" key="3">
    <source>
        <dbReference type="Proteomes" id="UP000199708"/>
    </source>
</evidence>
<keyword evidence="1" id="KW-0472">Membrane</keyword>
<keyword evidence="1" id="KW-0812">Transmembrane</keyword>
<feature type="transmembrane region" description="Helical" evidence="1">
    <location>
        <begin position="18"/>
        <end position="37"/>
    </location>
</feature>